<evidence type="ECO:0008006" key="3">
    <source>
        <dbReference type="Google" id="ProtNLM"/>
    </source>
</evidence>
<evidence type="ECO:0000313" key="1">
    <source>
        <dbReference type="EMBL" id="GAA5501433.1"/>
    </source>
</evidence>
<keyword evidence="2" id="KW-1185">Reference proteome</keyword>
<accession>A0ABP9V832</accession>
<sequence length="106" mass="12112">MTDWEKGLLVGVLIGEGHFGGDGKQPQITVRMHTRHERLFETLLRLCPGSKLYGPYAHGGRSYFQWMARGQALRESLLPILDALPLAEIDGHVFERYQDMKLRYGL</sequence>
<name>A0ABP9V832_9DEIO</name>
<protein>
    <recommendedName>
        <fullName evidence="3">Homing endonuclease LAGLIDADG domain-containing protein</fullName>
    </recommendedName>
</protein>
<comment type="caution">
    <text evidence="1">The sequence shown here is derived from an EMBL/GenBank/DDBJ whole genome shotgun (WGS) entry which is preliminary data.</text>
</comment>
<evidence type="ECO:0000313" key="2">
    <source>
        <dbReference type="Proteomes" id="UP001458946"/>
    </source>
</evidence>
<dbReference type="RefSeq" id="WP_353541402.1">
    <property type="nucleotide sequence ID" value="NZ_BAABRN010000009.1"/>
</dbReference>
<organism evidence="1 2">
    <name type="scientific">Deinococcus xinjiangensis</name>
    <dbReference type="NCBI Taxonomy" id="457454"/>
    <lineage>
        <taxon>Bacteria</taxon>
        <taxon>Thermotogati</taxon>
        <taxon>Deinococcota</taxon>
        <taxon>Deinococci</taxon>
        <taxon>Deinococcales</taxon>
        <taxon>Deinococcaceae</taxon>
        <taxon>Deinococcus</taxon>
    </lineage>
</organism>
<dbReference type="EMBL" id="BAABRN010000009">
    <property type="protein sequence ID" value="GAA5501433.1"/>
    <property type="molecule type" value="Genomic_DNA"/>
</dbReference>
<reference evidence="1 2" key="1">
    <citation type="submission" date="2024-02" db="EMBL/GenBank/DDBJ databases">
        <title>Deinococcus xinjiangensis NBRC 107630.</title>
        <authorList>
            <person name="Ichikawa N."/>
            <person name="Katano-Makiyama Y."/>
            <person name="Hidaka K."/>
        </authorList>
    </citation>
    <scope>NUCLEOTIDE SEQUENCE [LARGE SCALE GENOMIC DNA]</scope>
    <source>
        <strain evidence="1 2">NBRC 107630</strain>
    </source>
</reference>
<dbReference type="Proteomes" id="UP001458946">
    <property type="component" value="Unassembled WGS sequence"/>
</dbReference>
<proteinExistence type="predicted"/>
<gene>
    <name evidence="1" type="ORF">Dxin01_01165</name>
</gene>